<feature type="transmembrane region" description="Helical" evidence="13">
    <location>
        <begin position="206"/>
        <end position="229"/>
    </location>
</feature>
<reference evidence="16" key="1">
    <citation type="submission" date="2021-02" db="EMBL/GenBank/DDBJ databases">
        <authorList>
            <person name="Dougan E. K."/>
            <person name="Rhodes N."/>
            <person name="Thang M."/>
            <person name="Chan C."/>
        </authorList>
    </citation>
    <scope>NUCLEOTIDE SEQUENCE</scope>
</reference>
<dbReference type="GO" id="GO:0008331">
    <property type="term" value="F:high voltage-gated calcium channel activity"/>
    <property type="evidence" value="ECO:0007669"/>
    <property type="project" value="TreeGrafter"/>
</dbReference>
<evidence type="ECO:0000256" key="13">
    <source>
        <dbReference type="SAM" id="Phobius"/>
    </source>
</evidence>
<feature type="transmembrane region" description="Helical" evidence="13">
    <location>
        <begin position="91"/>
        <end position="113"/>
    </location>
</feature>
<gene>
    <name evidence="15" type="ORF">PGLA1383_LOCUS23110</name>
    <name evidence="16" type="ORF">PGLA2088_LOCUS24912</name>
</gene>
<protein>
    <recommendedName>
        <fullName evidence="14">Ion transport domain-containing protein</fullName>
    </recommendedName>
</protein>
<keyword evidence="12" id="KW-0407">Ion channel</keyword>
<evidence type="ECO:0000313" key="18">
    <source>
        <dbReference type="Proteomes" id="UP000654075"/>
    </source>
</evidence>
<keyword evidence="8 13" id="KW-1133">Transmembrane helix</keyword>
<proteinExistence type="predicted"/>
<evidence type="ECO:0000256" key="10">
    <source>
        <dbReference type="ARBA" id="ARBA00023136"/>
    </source>
</evidence>
<keyword evidence="2" id="KW-0813">Transport</keyword>
<comment type="subcellular location">
    <subcellularLocation>
        <location evidence="1">Membrane</location>
        <topology evidence="1">Multi-pass membrane protein</topology>
    </subcellularLocation>
</comment>
<dbReference type="OrthoDB" id="431720at2759"/>
<dbReference type="SUPFAM" id="SSF81324">
    <property type="entry name" value="Voltage-gated potassium channels"/>
    <property type="match status" value="1"/>
</dbReference>
<keyword evidence="5 13" id="KW-0812">Transmembrane</keyword>
<keyword evidence="6" id="KW-0106">Calcium</keyword>
<sequence length="413" mass="46905">DTRYFFFALFLVEMVMKLYALRSNYWQDRWNTFDFFCVVASSLGYFLTAVSNMNFSAITSLFRVARLFRLLRYMKGVKKIFSALATSVPKLINVLLILLLLLILYSILGVSLFSTSGYGKSLNVNANFKDFASAFITLFRASTGEAWNQIMYDLAVSPQEVFGAGSFCSPDYLFNPETTFDVLNDKCLIETPNSCNPGIFPRTMVIAYWVSYTLVVSIMVMNLVIAVILESYEDSQGGQEQEIIDMCIQVWRKYDPDHKLSLEMHTLMRFIAEVLPLVLAQDTTTLITKSVAMATPFATRNIATIPMKFVRALNMPLDDNNEVAFILAVKQVLTLVSVSSNPELIKELLEVEEKMDKKLTAKFRAKMKHNHSFQAAPELQKASSAADIIAHIAAMKLQKGWRKRRKSQENRSF</sequence>
<evidence type="ECO:0000256" key="1">
    <source>
        <dbReference type="ARBA" id="ARBA00004141"/>
    </source>
</evidence>
<dbReference type="OMA" id="DSAIVFM"/>
<feature type="transmembrane region" description="Helical" evidence="13">
    <location>
        <begin position="44"/>
        <end position="65"/>
    </location>
</feature>
<name>A0A813JWM9_POLGL</name>
<dbReference type="Gene3D" id="1.20.120.350">
    <property type="entry name" value="Voltage-gated potassium channels. Chain C"/>
    <property type="match status" value="1"/>
</dbReference>
<dbReference type="PANTHER" id="PTHR45628:SF7">
    <property type="entry name" value="VOLTAGE-DEPENDENT CALCIUM CHANNEL TYPE A SUBUNIT ALPHA-1"/>
    <property type="match status" value="1"/>
</dbReference>
<evidence type="ECO:0000313" key="16">
    <source>
        <dbReference type="EMBL" id="CAE8686306.1"/>
    </source>
</evidence>
<organism evidence="16 17">
    <name type="scientific">Polarella glacialis</name>
    <name type="common">Dinoflagellate</name>
    <dbReference type="NCBI Taxonomy" id="89957"/>
    <lineage>
        <taxon>Eukaryota</taxon>
        <taxon>Sar</taxon>
        <taxon>Alveolata</taxon>
        <taxon>Dinophyceae</taxon>
        <taxon>Suessiales</taxon>
        <taxon>Suessiaceae</taxon>
        <taxon>Polarella</taxon>
    </lineage>
</organism>
<dbReference type="PANTHER" id="PTHR45628">
    <property type="entry name" value="VOLTAGE-DEPENDENT CALCIUM CHANNEL TYPE A SUBUNIT ALPHA-1"/>
    <property type="match status" value="1"/>
</dbReference>
<evidence type="ECO:0000256" key="5">
    <source>
        <dbReference type="ARBA" id="ARBA00022692"/>
    </source>
</evidence>
<evidence type="ECO:0000256" key="12">
    <source>
        <dbReference type="ARBA" id="ARBA00023303"/>
    </source>
</evidence>
<dbReference type="Pfam" id="PF00520">
    <property type="entry name" value="Ion_trans"/>
    <property type="match status" value="1"/>
</dbReference>
<feature type="non-terminal residue" evidence="16">
    <location>
        <position position="1"/>
    </location>
</feature>
<dbReference type="InterPro" id="IPR027359">
    <property type="entry name" value="Volt_channel_dom_sf"/>
</dbReference>
<dbReference type="AlphaFoldDB" id="A0A813JWM9"/>
<evidence type="ECO:0000259" key="14">
    <source>
        <dbReference type="Pfam" id="PF00520"/>
    </source>
</evidence>
<evidence type="ECO:0000256" key="4">
    <source>
        <dbReference type="ARBA" id="ARBA00022673"/>
    </source>
</evidence>
<dbReference type="GO" id="GO:0005891">
    <property type="term" value="C:voltage-gated calcium channel complex"/>
    <property type="evidence" value="ECO:0007669"/>
    <property type="project" value="TreeGrafter"/>
</dbReference>
<keyword evidence="3" id="KW-0109">Calcium transport</keyword>
<evidence type="ECO:0000313" key="17">
    <source>
        <dbReference type="Proteomes" id="UP000626109"/>
    </source>
</evidence>
<keyword evidence="18" id="KW-1185">Reference proteome</keyword>
<dbReference type="InterPro" id="IPR005821">
    <property type="entry name" value="Ion_trans_dom"/>
</dbReference>
<keyword evidence="10 13" id="KW-0472">Membrane</keyword>
<evidence type="ECO:0000256" key="2">
    <source>
        <dbReference type="ARBA" id="ARBA00022448"/>
    </source>
</evidence>
<dbReference type="GO" id="GO:0098703">
    <property type="term" value="P:calcium ion import across plasma membrane"/>
    <property type="evidence" value="ECO:0007669"/>
    <property type="project" value="TreeGrafter"/>
</dbReference>
<dbReference type="InterPro" id="IPR050599">
    <property type="entry name" value="VDCC_alpha-1_subunit"/>
</dbReference>
<evidence type="ECO:0000256" key="3">
    <source>
        <dbReference type="ARBA" id="ARBA00022568"/>
    </source>
</evidence>
<dbReference type="Gene3D" id="1.10.238.10">
    <property type="entry name" value="EF-hand"/>
    <property type="match status" value="1"/>
</dbReference>
<evidence type="ECO:0000256" key="11">
    <source>
        <dbReference type="ARBA" id="ARBA00023180"/>
    </source>
</evidence>
<dbReference type="Gene3D" id="1.10.287.70">
    <property type="match status" value="1"/>
</dbReference>
<evidence type="ECO:0000256" key="9">
    <source>
        <dbReference type="ARBA" id="ARBA00023065"/>
    </source>
</evidence>
<dbReference type="EMBL" id="CAJNNW010026570">
    <property type="protein sequence ID" value="CAE8686306.1"/>
    <property type="molecule type" value="Genomic_DNA"/>
</dbReference>
<dbReference type="Proteomes" id="UP000626109">
    <property type="component" value="Unassembled WGS sequence"/>
</dbReference>
<keyword evidence="7" id="KW-0851">Voltage-gated channel</keyword>
<dbReference type="Proteomes" id="UP000654075">
    <property type="component" value="Unassembled WGS sequence"/>
</dbReference>
<feature type="domain" description="Ion transport" evidence="14">
    <location>
        <begin position="3"/>
        <end position="235"/>
    </location>
</feature>
<evidence type="ECO:0000256" key="7">
    <source>
        <dbReference type="ARBA" id="ARBA00022882"/>
    </source>
</evidence>
<evidence type="ECO:0000256" key="8">
    <source>
        <dbReference type="ARBA" id="ARBA00022989"/>
    </source>
</evidence>
<evidence type="ECO:0000313" key="15">
    <source>
        <dbReference type="EMBL" id="CAE8604971.1"/>
    </source>
</evidence>
<keyword evidence="4" id="KW-0107">Calcium channel</keyword>
<accession>A0A813JWM9</accession>
<keyword evidence="11" id="KW-0325">Glycoprotein</keyword>
<keyword evidence="9" id="KW-0406">Ion transport</keyword>
<dbReference type="EMBL" id="CAJNNV010017179">
    <property type="protein sequence ID" value="CAE8604971.1"/>
    <property type="molecule type" value="Genomic_DNA"/>
</dbReference>
<comment type="caution">
    <text evidence="16">The sequence shown here is derived from an EMBL/GenBank/DDBJ whole genome shotgun (WGS) entry which is preliminary data.</text>
</comment>
<evidence type="ECO:0000256" key="6">
    <source>
        <dbReference type="ARBA" id="ARBA00022837"/>
    </source>
</evidence>